<evidence type="ECO:0000256" key="5">
    <source>
        <dbReference type="ARBA" id="ARBA00023136"/>
    </source>
</evidence>
<keyword evidence="4 7" id="KW-1133">Transmembrane helix</keyword>
<organism evidence="8 9">
    <name type="scientific">Olea europaea subsp. europaea</name>
    <dbReference type="NCBI Taxonomy" id="158383"/>
    <lineage>
        <taxon>Eukaryota</taxon>
        <taxon>Viridiplantae</taxon>
        <taxon>Streptophyta</taxon>
        <taxon>Embryophyta</taxon>
        <taxon>Tracheophyta</taxon>
        <taxon>Spermatophyta</taxon>
        <taxon>Magnoliopsida</taxon>
        <taxon>eudicotyledons</taxon>
        <taxon>Gunneridae</taxon>
        <taxon>Pentapetalae</taxon>
        <taxon>asterids</taxon>
        <taxon>lamiids</taxon>
        <taxon>Lamiales</taxon>
        <taxon>Oleaceae</taxon>
        <taxon>Oleeae</taxon>
        <taxon>Olea</taxon>
    </lineage>
</organism>
<name>A0A8S0TSD9_OLEEU</name>
<feature type="transmembrane region" description="Helical" evidence="7">
    <location>
        <begin position="343"/>
        <end position="362"/>
    </location>
</feature>
<dbReference type="InterPro" id="IPR036259">
    <property type="entry name" value="MFS_trans_sf"/>
</dbReference>
<feature type="transmembrane region" description="Helical" evidence="7">
    <location>
        <begin position="78"/>
        <end position="101"/>
    </location>
</feature>
<dbReference type="GO" id="GO:0022857">
    <property type="term" value="F:transmembrane transporter activity"/>
    <property type="evidence" value="ECO:0007669"/>
    <property type="project" value="InterPro"/>
</dbReference>
<reference evidence="8 9" key="1">
    <citation type="submission" date="2019-12" db="EMBL/GenBank/DDBJ databases">
        <authorList>
            <person name="Alioto T."/>
            <person name="Alioto T."/>
            <person name="Gomez Garrido J."/>
        </authorList>
    </citation>
    <scope>NUCLEOTIDE SEQUENCE [LARGE SCALE GENOMIC DNA]</scope>
</reference>
<feature type="transmembrane region" description="Helical" evidence="7">
    <location>
        <begin position="217"/>
        <end position="237"/>
    </location>
</feature>
<gene>
    <name evidence="8" type="ORF">OLEA9_A031675</name>
</gene>
<comment type="similarity">
    <text evidence="6">Belongs to the major facilitator superfamily. Phosphate:H(+) symporter (TC 2.A.1.9) family.</text>
</comment>
<evidence type="ECO:0000256" key="2">
    <source>
        <dbReference type="ARBA" id="ARBA00005982"/>
    </source>
</evidence>
<evidence type="ECO:0000256" key="6">
    <source>
        <dbReference type="ARBA" id="ARBA00044504"/>
    </source>
</evidence>
<dbReference type="Gene3D" id="1.20.1250.20">
    <property type="entry name" value="MFS general substrate transporter like domains"/>
    <property type="match status" value="2"/>
</dbReference>
<dbReference type="SUPFAM" id="SSF103473">
    <property type="entry name" value="MFS general substrate transporter"/>
    <property type="match status" value="1"/>
</dbReference>
<dbReference type="InterPro" id="IPR000109">
    <property type="entry name" value="POT_fam"/>
</dbReference>
<keyword evidence="3 7" id="KW-0812">Transmembrane</keyword>
<dbReference type="GO" id="GO:0016020">
    <property type="term" value="C:membrane"/>
    <property type="evidence" value="ECO:0007669"/>
    <property type="project" value="UniProtKB-SubCell"/>
</dbReference>
<dbReference type="AlphaFoldDB" id="A0A8S0TSD9"/>
<keyword evidence="9" id="KW-1185">Reference proteome</keyword>
<dbReference type="Gramene" id="OE9A031675T1">
    <property type="protein sequence ID" value="OE9A031675C1"/>
    <property type="gene ID" value="OE9A031675"/>
</dbReference>
<dbReference type="Pfam" id="PF00854">
    <property type="entry name" value="PTR2"/>
    <property type="match status" value="1"/>
</dbReference>
<evidence type="ECO:0000256" key="3">
    <source>
        <dbReference type="ARBA" id="ARBA00022692"/>
    </source>
</evidence>
<evidence type="ECO:0000313" key="9">
    <source>
        <dbReference type="Proteomes" id="UP000594638"/>
    </source>
</evidence>
<comment type="similarity">
    <text evidence="2">Belongs to the major facilitator superfamily. Proton-dependent oligopeptide transporter (POT/PTR) (TC 2.A.17) family.</text>
</comment>
<accession>A0A8S0TSD9</accession>
<evidence type="ECO:0000256" key="7">
    <source>
        <dbReference type="SAM" id="Phobius"/>
    </source>
</evidence>
<feature type="transmembrane region" description="Helical" evidence="7">
    <location>
        <begin position="301"/>
        <end position="323"/>
    </location>
</feature>
<evidence type="ECO:0000256" key="4">
    <source>
        <dbReference type="ARBA" id="ARBA00022989"/>
    </source>
</evidence>
<protein>
    <submittedName>
        <fullName evidence="8">NRT1 PTR FAMILY -like</fullName>
    </submittedName>
</protein>
<dbReference type="EMBL" id="CACTIH010007305">
    <property type="protein sequence ID" value="CAA3008811.1"/>
    <property type="molecule type" value="Genomic_DNA"/>
</dbReference>
<dbReference type="Proteomes" id="UP000594638">
    <property type="component" value="Unassembled WGS sequence"/>
</dbReference>
<evidence type="ECO:0000256" key="1">
    <source>
        <dbReference type="ARBA" id="ARBA00004141"/>
    </source>
</evidence>
<proteinExistence type="inferred from homology"/>
<feature type="transmembrane region" description="Helical" evidence="7">
    <location>
        <begin position="257"/>
        <end position="280"/>
    </location>
</feature>
<sequence>MAIPESQQQAESLPDAWDYNGHPAIRASSGGWTSAAMILGVEICERMTTLGIAVNLVTYLMGTMHLSNATSANIVTNFLGTSFMLCLLGGFVADTFVGSFLDKAAIKNPELSTGITEEKKWHLSTLTDVEEVKLVIRMLPIWATTIMFWTVRAQMITFSVLQATLMDRHLGKSFQIPAASLPAFFIGSILLTISVYDRIIIPIRKRVFKNQHGLTPLQRIGIGLVLSVVTMMAAALSEIKRLHVTRSHNLTRGHVTVPLSVFWLVPQFFLAGAGEAFIYMGQLDFFLRECPTGMKTMSTGLFLSTIALGFFFSSMLVSIVHKVTGDRNPWLANNLNRGKLYNFYWLLAILSVLNFLAFFITARGYVYKKDRLAEENEFEGTEPR</sequence>
<comment type="caution">
    <text evidence="8">The sequence shown here is derived from an EMBL/GenBank/DDBJ whole genome shotgun (WGS) entry which is preliminary data.</text>
</comment>
<feature type="transmembrane region" description="Helical" evidence="7">
    <location>
        <begin position="174"/>
        <end position="196"/>
    </location>
</feature>
<dbReference type="PANTHER" id="PTHR11654">
    <property type="entry name" value="OLIGOPEPTIDE TRANSPORTER-RELATED"/>
    <property type="match status" value="1"/>
</dbReference>
<dbReference type="OrthoDB" id="8904098at2759"/>
<comment type="subcellular location">
    <subcellularLocation>
        <location evidence="1">Membrane</location>
        <topology evidence="1">Multi-pass membrane protein</topology>
    </subcellularLocation>
</comment>
<evidence type="ECO:0000313" key="8">
    <source>
        <dbReference type="EMBL" id="CAA3008811.1"/>
    </source>
</evidence>
<keyword evidence="5 7" id="KW-0472">Membrane</keyword>